<reference evidence="1 2" key="1">
    <citation type="submission" date="2021-06" db="EMBL/GenBank/DDBJ databases">
        <authorList>
            <person name="Palmer J.M."/>
        </authorList>
    </citation>
    <scope>NUCLEOTIDE SEQUENCE [LARGE SCALE GENOMIC DNA]</scope>
    <source>
        <strain evidence="1 2">XC_2019</strain>
        <tissue evidence="1">Muscle</tissue>
    </source>
</reference>
<name>A0ABV0QL52_9TELE</name>
<dbReference type="EMBL" id="JAHRIN010016943">
    <property type="protein sequence ID" value="MEQ2196563.1"/>
    <property type="molecule type" value="Genomic_DNA"/>
</dbReference>
<organism evidence="1 2">
    <name type="scientific">Xenoophorus captivus</name>
    <dbReference type="NCBI Taxonomy" id="1517983"/>
    <lineage>
        <taxon>Eukaryota</taxon>
        <taxon>Metazoa</taxon>
        <taxon>Chordata</taxon>
        <taxon>Craniata</taxon>
        <taxon>Vertebrata</taxon>
        <taxon>Euteleostomi</taxon>
        <taxon>Actinopterygii</taxon>
        <taxon>Neopterygii</taxon>
        <taxon>Teleostei</taxon>
        <taxon>Neoteleostei</taxon>
        <taxon>Acanthomorphata</taxon>
        <taxon>Ovalentaria</taxon>
        <taxon>Atherinomorphae</taxon>
        <taxon>Cyprinodontiformes</taxon>
        <taxon>Goodeidae</taxon>
        <taxon>Xenoophorus</taxon>
    </lineage>
</organism>
<evidence type="ECO:0000313" key="2">
    <source>
        <dbReference type="Proteomes" id="UP001434883"/>
    </source>
</evidence>
<keyword evidence="2" id="KW-1185">Reference proteome</keyword>
<comment type="caution">
    <text evidence="1">The sequence shown here is derived from an EMBL/GenBank/DDBJ whole genome shotgun (WGS) entry which is preliminary data.</text>
</comment>
<proteinExistence type="predicted"/>
<evidence type="ECO:0000313" key="1">
    <source>
        <dbReference type="EMBL" id="MEQ2196563.1"/>
    </source>
</evidence>
<sequence>MPRFNTFLEGSFPKLKKGTDLKLTLDPQIAVLVTVGEQDEQVSDVNRWFSPGKACCVVEMESCCPKHSYSETFRHRVLSSSHSFIQNYWVKFDEICSPFLPYYSNLLPVNITVA</sequence>
<gene>
    <name evidence="1" type="ORF">XENOCAPTIV_003719</name>
</gene>
<accession>A0ABV0QL52</accession>
<dbReference type="Proteomes" id="UP001434883">
    <property type="component" value="Unassembled WGS sequence"/>
</dbReference>
<protein>
    <submittedName>
        <fullName evidence="1">Uncharacterized protein</fullName>
    </submittedName>
</protein>